<keyword evidence="7" id="KW-1185">Reference proteome</keyword>
<dbReference type="PANTHER" id="PTHR43214">
    <property type="entry name" value="TWO-COMPONENT RESPONSE REGULATOR"/>
    <property type="match status" value="1"/>
</dbReference>
<evidence type="ECO:0000313" key="6">
    <source>
        <dbReference type="EMBL" id="SNR85454.1"/>
    </source>
</evidence>
<evidence type="ECO:0000313" key="7">
    <source>
        <dbReference type="Proteomes" id="UP000198379"/>
    </source>
</evidence>
<gene>
    <name evidence="6" type="ORF">SAMN06265376_103424</name>
</gene>
<feature type="domain" description="Response regulatory" evidence="5">
    <location>
        <begin position="9"/>
        <end position="127"/>
    </location>
</feature>
<dbReference type="GO" id="GO:0006355">
    <property type="term" value="P:regulation of DNA-templated transcription"/>
    <property type="evidence" value="ECO:0007669"/>
    <property type="project" value="InterPro"/>
</dbReference>
<dbReference type="SMART" id="SM00421">
    <property type="entry name" value="HTH_LUXR"/>
    <property type="match status" value="1"/>
</dbReference>
<protein>
    <submittedName>
        <fullName evidence="6">Two component transcriptional regulator, LuxR family</fullName>
    </submittedName>
</protein>
<dbReference type="RefSeq" id="WP_089371731.1">
    <property type="nucleotide sequence ID" value="NZ_BMEP01000001.1"/>
</dbReference>
<evidence type="ECO:0000256" key="3">
    <source>
        <dbReference type="PROSITE-ProRule" id="PRU00169"/>
    </source>
</evidence>
<dbReference type="PANTHER" id="PTHR43214:SF43">
    <property type="entry name" value="TWO-COMPONENT RESPONSE REGULATOR"/>
    <property type="match status" value="1"/>
</dbReference>
<evidence type="ECO:0000256" key="1">
    <source>
        <dbReference type="ARBA" id="ARBA00022553"/>
    </source>
</evidence>
<dbReference type="PROSITE" id="PS50043">
    <property type="entry name" value="HTH_LUXR_2"/>
    <property type="match status" value="1"/>
</dbReference>
<dbReference type="CDD" id="cd06170">
    <property type="entry name" value="LuxR_C_like"/>
    <property type="match status" value="1"/>
</dbReference>
<dbReference type="OrthoDB" id="9797341at2"/>
<feature type="domain" description="HTH luxR-type" evidence="4">
    <location>
        <begin position="153"/>
        <end position="218"/>
    </location>
</feature>
<dbReference type="SUPFAM" id="SSF52172">
    <property type="entry name" value="CheY-like"/>
    <property type="match status" value="1"/>
</dbReference>
<feature type="modified residue" description="4-aspartylphosphate" evidence="3">
    <location>
        <position position="62"/>
    </location>
</feature>
<accession>A0A238ZRV0</accession>
<name>A0A238ZRV0_9FLAO</name>
<dbReference type="InterPro" id="IPR016032">
    <property type="entry name" value="Sig_transdc_resp-reg_C-effctor"/>
</dbReference>
<dbReference type="InterPro" id="IPR058245">
    <property type="entry name" value="NreC/VraR/RcsB-like_REC"/>
</dbReference>
<dbReference type="InterPro" id="IPR039420">
    <property type="entry name" value="WalR-like"/>
</dbReference>
<evidence type="ECO:0000259" key="5">
    <source>
        <dbReference type="PROSITE" id="PS50110"/>
    </source>
</evidence>
<dbReference type="GO" id="GO:0003677">
    <property type="term" value="F:DNA binding"/>
    <property type="evidence" value="ECO:0007669"/>
    <property type="project" value="UniProtKB-KW"/>
</dbReference>
<dbReference type="InterPro" id="IPR001789">
    <property type="entry name" value="Sig_transdc_resp-reg_receiver"/>
</dbReference>
<keyword evidence="2" id="KW-0238">DNA-binding</keyword>
<dbReference type="InterPro" id="IPR000792">
    <property type="entry name" value="Tscrpt_reg_LuxR_C"/>
</dbReference>
<organism evidence="6 7">
    <name type="scientific">Dokdonia pacifica</name>
    <dbReference type="NCBI Taxonomy" id="1627892"/>
    <lineage>
        <taxon>Bacteria</taxon>
        <taxon>Pseudomonadati</taxon>
        <taxon>Bacteroidota</taxon>
        <taxon>Flavobacteriia</taxon>
        <taxon>Flavobacteriales</taxon>
        <taxon>Flavobacteriaceae</taxon>
        <taxon>Dokdonia</taxon>
    </lineage>
</organism>
<dbReference type="SMART" id="SM00448">
    <property type="entry name" value="REC"/>
    <property type="match status" value="1"/>
</dbReference>
<evidence type="ECO:0000259" key="4">
    <source>
        <dbReference type="PROSITE" id="PS50043"/>
    </source>
</evidence>
<evidence type="ECO:0000256" key="2">
    <source>
        <dbReference type="ARBA" id="ARBA00023125"/>
    </source>
</evidence>
<dbReference type="InterPro" id="IPR011006">
    <property type="entry name" value="CheY-like_superfamily"/>
</dbReference>
<proteinExistence type="predicted"/>
<dbReference type="AlphaFoldDB" id="A0A238ZRV0"/>
<dbReference type="Proteomes" id="UP000198379">
    <property type="component" value="Unassembled WGS sequence"/>
</dbReference>
<dbReference type="EMBL" id="FZNY01000003">
    <property type="protein sequence ID" value="SNR85454.1"/>
    <property type="molecule type" value="Genomic_DNA"/>
</dbReference>
<dbReference type="CDD" id="cd17535">
    <property type="entry name" value="REC_NarL-like"/>
    <property type="match status" value="1"/>
</dbReference>
<reference evidence="6 7" key="1">
    <citation type="submission" date="2017-06" db="EMBL/GenBank/DDBJ databases">
        <authorList>
            <person name="Kim H.J."/>
            <person name="Triplett B.A."/>
        </authorList>
    </citation>
    <scope>NUCLEOTIDE SEQUENCE [LARGE SCALE GENOMIC DNA]</scope>
    <source>
        <strain evidence="6 7">DSM 25597</strain>
    </source>
</reference>
<dbReference type="Pfam" id="PF00072">
    <property type="entry name" value="Response_reg"/>
    <property type="match status" value="1"/>
</dbReference>
<dbReference type="PROSITE" id="PS50110">
    <property type="entry name" value="RESPONSE_REGULATORY"/>
    <property type="match status" value="1"/>
</dbReference>
<dbReference type="GO" id="GO:0000160">
    <property type="term" value="P:phosphorelay signal transduction system"/>
    <property type="evidence" value="ECO:0007669"/>
    <property type="project" value="InterPro"/>
</dbReference>
<sequence>MNTPISPIKLAIVDDDKIISSLLKDYFTSNSAIDTILIANSGHQFLEHMATTSDMPDVILLDLQMKNGTGLDVLDAISKEQKPFKIIVISTYYDVNYIGQMLKLGCDAFLPKEVDPSELIDIIYTVSQKGSYFTEEQIHHIRKQISPKSPKLHIQTKNALSERELEVLGLLSQQLTTKEIAERMFLSPKTVEMHKSNLLLKTGTRNSIGLIIYAIQHQLINPDSLLLLGN</sequence>
<dbReference type="Pfam" id="PF00196">
    <property type="entry name" value="GerE"/>
    <property type="match status" value="1"/>
</dbReference>
<keyword evidence="1 3" id="KW-0597">Phosphoprotein</keyword>
<dbReference type="Gene3D" id="3.40.50.2300">
    <property type="match status" value="1"/>
</dbReference>
<dbReference type="PRINTS" id="PR00038">
    <property type="entry name" value="HTHLUXR"/>
</dbReference>
<dbReference type="SUPFAM" id="SSF46894">
    <property type="entry name" value="C-terminal effector domain of the bipartite response regulators"/>
    <property type="match status" value="1"/>
</dbReference>